<gene>
    <name evidence="1" type="ORF">B7P43_G05182</name>
</gene>
<accession>A0A2J7QAA6</accession>
<dbReference type="InParanoid" id="A0A2J7QAA6"/>
<dbReference type="EMBL" id="NEVH01016331">
    <property type="protein sequence ID" value="PNF25514.1"/>
    <property type="molecule type" value="Genomic_DNA"/>
</dbReference>
<evidence type="ECO:0000313" key="1">
    <source>
        <dbReference type="EMBL" id="PNF25514.1"/>
    </source>
</evidence>
<comment type="caution">
    <text evidence="1">The sequence shown here is derived from an EMBL/GenBank/DDBJ whole genome shotgun (WGS) entry which is preliminary data.</text>
</comment>
<keyword evidence="2" id="KW-1185">Reference proteome</keyword>
<dbReference type="AlphaFoldDB" id="A0A2J7QAA6"/>
<reference evidence="1 2" key="1">
    <citation type="submission" date="2017-12" db="EMBL/GenBank/DDBJ databases">
        <title>Hemimetabolous genomes reveal molecular basis of termite eusociality.</title>
        <authorList>
            <person name="Harrison M.C."/>
            <person name="Jongepier E."/>
            <person name="Robertson H.M."/>
            <person name="Arning N."/>
            <person name="Bitard-Feildel T."/>
            <person name="Chao H."/>
            <person name="Childers C.P."/>
            <person name="Dinh H."/>
            <person name="Doddapaneni H."/>
            <person name="Dugan S."/>
            <person name="Gowin J."/>
            <person name="Greiner C."/>
            <person name="Han Y."/>
            <person name="Hu H."/>
            <person name="Hughes D.S.T."/>
            <person name="Huylmans A.-K."/>
            <person name="Kemena C."/>
            <person name="Kremer L.P.M."/>
            <person name="Lee S.L."/>
            <person name="Lopez-Ezquerra A."/>
            <person name="Mallet L."/>
            <person name="Monroy-Kuhn J.M."/>
            <person name="Moser A."/>
            <person name="Murali S.C."/>
            <person name="Muzny D.M."/>
            <person name="Otani S."/>
            <person name="Piulachs M.-D."/>
            <person name="Poelchau M."/>
            <person name="Qu J."/>
            <person name="Schaub F."/>
            <person name="Wada-Katsumata A."/>
            <person name="Worley K.C."/>
            <person name="Xie Q."/>
            <person name="Ylla G."/>
            <person name="Poulsen M."/>
            <person name="Gibbs R.A."/>
            <person name="Schal C."/>
            <person name="Richards S."/>
            <person name="Belles X."/>
            <person name="Korb J."/>
            <person name="Bornberg-Bauer E."/>
        </authorList>
    </citation>
    <scope>NUCLEOTIDE SEQUENCE [LARGE SCALE GENOMIC DNA]</scope>
    <source>
        <tissue evidence="1">Whole body</tissue>
    </source>
</reference>
<proteinExistence type="predicted"/>
<organism evidence="1 2">
    <name type="scientific">Cryptotermes secundus</name>
    <dbReference type="NCBI Taxonomy" id="105785"/>
    <lineage>
        <taxon>Eukaryota</taxon>
        <taxon>Metazoa</taxon>
        <taxon>Ecdysozoa</taxon>
        <taxon>Arthropoda</taxon>
        <taxon>Hexapoda</taxon>
        <taxon>Insecta</taxon>
        <taxon>Pterygota</taxon>
        <taxon>Neoptera</taxon>
        <taxon>Polyneoptera</taxon>
        <taxon>Dictyoptera</taxon>
        <taxon>Blattodea</taxon>
        <taxon>Blattoidea</taxon>
        <taxon>Termitoidae</taxon>
        <taxon>Kalotermitidae</taxon>
        <taxon>Cryptotermitinae</taxon>
        <taxon>Cryptotermes</taxon>
    </lineage>
</organism>
<dbReference type="Proteomes" id="UP000235965">
    <property type="component" value="Unassembled WGS sequence"/>
</dbReference>
<protein>
    <submittedName>
        <fullName evidence="1">Uncharacterized protein</fullName>
    </submittedName>
</protein>
<sequence>MKRLMNDTKEASSSCQETKASFHNRLSILIIVIYSGTLPDKGGGRGYHLTQRLPLLGNEATT</sequence>
<name>A0A2J7QAA6_9NEOP</name>
<evidence type="ECO:0000313" key="2">
    <source>
        <dbReference type="Proteomes" id="UP000235965"/>
    </source>
</evidence>